<keyword evidence="2" id="KW-0255">Endonuclease</keyword>
<dbReference type="GeneID" id="77923864"/>
<feature type="region of interest" description="Disordered" evidence="1">
    <location>
        <begin position="110"/>
        <end position="140"/>
    </location>
</feature>
<organism evidence="2 3">
    <name type="scientific">Vibrio phage vB_VpaP_G1</name>
    <dbReference type="NCBI Taxonomy" id="2862773"/>
    <lineage>
        <taxon>Viruses</taxon>
        <taxon>Duplodnaviria</taxon>
        <taxon>Heunggongvirae</taxon>
        <taxon>Uroviricota</taxon>
        <taxon>Caudoviricetes</taxon>
        <taxon>Autographivirales</taxon>
        <taxon>Youngvirus</taxon>
        <taxon>Youngvirus G1</taxon>
    </lineage>
</organism>
<dbReference type="SUPFAM" id="SSF54060">
    <property type="entry name" value="His-Me finger endonucleases"/>
    <property type="match status" value="1"/>
</dbReference>
<keyword evidence="3" id="KW-1185">Reference proteome</keyword>
<name>A0AAE7WU34_9CAUD</name>
<dbReference type="InterPro" id="IPR038563">
    <property type="entry name" value="Endonuclease_7_sf"/>
</dbReference>
<dbReference type="Proteomes" id="UP000828797">
    <property type="component" value="Segment"/>
</dbReference>
<dbReference type="EMBL" id="MZ592920">
    <property type="protein sequence ID" value="QYW05837.1"/>
    <property type="molecule type" value="Genomic_DNA"/>
</dbReference>
<evidence type="ECO:0000313" key="2">
    <source>
        <dbReference type="EMBL" id="QYW05837.1"/>
    </source>
</evidence>
<dbReference type="InterPro" id="IPR044925">
    <property type="entry name" value="His-Me_finger_sf"/>
</dbReference>
<reference evidence="2" key="1">
    <citation type="submission" date="2021-07" db="EMBL/GenBank/DDBJ databases">
        <authorList>
            <person name="Wang J."/>
            <person name="Yang M."/>
        </authorList>
    </citation>
    <scope>NUCLEOTIDE SEQUENCE</scope>
</reference>
<evidence type="ECO:0000256" key="1">
    <source>
        <dbReference type="SAM" id="MobiDB-lite"/>
    </source>
</evidence>
<feature type="compositionally biased region" description="Basic residues" evidence="1">
    <location>
        <begin position="118"/>
        <end position="132"/>
    </location>
</feature>
<dbReference type="Pfam" id="PF02945">
    <property type="entry name" value="Endonuclease_7"/>
    <property type="match status" value="1"/>
</dbReference>
<keyword evidence="2" id="KW-0378">Hydrolase</keyword>
<proteinExistence type="predicted"/>
<dbReference type="KEGG" id="vg:77923864"/>
<protein>
    <submittedName>
        <fullName evidence="2">DNA endonuclease</fullName>
    </submittedName>
</protein>
<sequence length="140" mass="15872">MRKLTRSQMTALKLKLMKSPGAKCPLCDKPFHSVESRDVVVDHDHNSGQIRGILCRGCNGAEGKIANAAGRWAGLGMDYEKIVPWLERLVKYLKQQPMDYIYPTHLTEEEKKKAAGDKRKRAAQAKARARQLKIKEQRNA</sequence>
<evidence type="ECO:0000313" key="3">
    <source>
        <dbReference type="Proteomes" id="UP000828797"/>
    </source>
</evidence>
<dbReference type="GO" id="GO:0004519">
    <property type="term" value="F:endonuclease activity"/>
    <property type="evidence" value="ECO:0007669"/>
    <property type="project" value="UniProtKB-KW"/>
</dbReference>
<accession>A0AAE7WU34</accession>
<keyword evidence="2" id="KW-0540">Nuclease</keyword>
<dbReference type="Gene3D" id="3.40.1800.10">
    <property type="entry name" value="His-Me finger endonucleases"/>
    <property type="match status" value="1"/>
</dbReference>
<dbReference type="RefSeq" id="YP_010648425.1">
    <property type="nucleotide sequence ID" value="NC_070758.1"/>
</dbReference>
<dbReference type="InterPro" id="IPR004211">
    <property type="entry name" value="Endonuclease_7"/>
</dbReference>